<comment type="caution">
    <text evidence="4">The sequence shown here is derived from an EMBL/GenBank/DDBJ whole genome shotgun (WGS) entry which is preliminary data.</text>
</comment>
<keyword evidence="5" id="KW-1185">Reference proteome</keyword>
<feature type="compositionally biased region" description="Low complexity" evidence="2">
    <location>
        <begin position="216"/>
        <end position="227"/>
    </location>
</feature>
<dbReference type="Gene3D" id="3.90.960.10">
    <property type="entry name" value="YbaK/aminoacyl-tRNA synthetase-associated domain"/>
    <property type="match status" value="1"/>
</dbReference>
<dbReference type="InterPro" id="IPR040285">
    <property type="entry name" value="ProX/PRXD1"/>
</dbReference>
<proteinExistence type="inferred from homology"/>
<dbReference type="InterPro" id="IPR007214">
    <property type="entry name" value="YbaK/aa-tRNA-synth-assoc-dom"/>
</dbReference>
<dbReference type="AlphaFoldDB" id="A0A830HLY3"/>
<evidence type="ECO:0000313" key="4">
    <source>
        <dbReference type="EMBL" id="GHP07625.1"/>
    </source>
</evidence>
<dbReference type="EMBL" id="BNJQ01000017">
    <property type="protein sequence ID" value="GHP07625.1"/>
    <property type="molecule type" value="Genomic_DNA"/>
</dbReference>
<protein>
    <recommendedName>
        <fullName evidence="3">YbaK/aminoacyl-tRNA synthetase-associated domain-containing protein</fullName>
    </recommendedName>
</protein>
<comment type="similarity">
    <text evidence="1">Belongs to the PRORSD1 family.</text>
</comment>
<evidence type="ECO:0000256" key="2">
    <source>
        <dbReference type="SAM" id="MobiDB-lite"/>
    </source>
</evidence>
<feature type="compositionally biased region" description="Gly residues" evidence="2">
    <location>
        <begin position="206"/>
        <end position="215"/>
    </location>
</feature>
<feature type="region of interest" description="Disordered" evidence="2">
    <location>
        <begin position="206"/>
        <end position="254"/>
    </location>
</feature>
<dbReference type="GO" id="GO:0002161">
    <property type="term" value="F:aminoacyl-tRNA deacylase activity"/>
    <property type="evidence" value="ECO:0007669"/>
    <property type="project" value="InterPro"/>
</dbReference>
<reference evidence="4" key="1">
    <citation type="submission" date="2020-10" db="EMBL/GenBank/DDBJ databases">
        <title>Unveiling of a novel bifunctional photoreceptor, Dualchrome1, isolated from a cosmopolitan green alga.</title>
        <authorList>
            <person name="Suzuki S."/>
            <person name="Kawachi M."/>
        </authorList>
    </citation>
    <scope>NUCLEOTIDE SEQUENCE</scope>
    <source>
        <strain evidence="4">NIES 2893</strain>
    </source>
</reference>
<evidence type="ECO:0000259" key="3">
    <source>
        <dbReference type="Pfam" id="PF04073"/>
    </source>
</evidence>
<name>A0A830HLY3_9CHLO</name>
<dbReference type="Pfam" id="PF04073">
    <property type="entry name" value="tRNA_edit"/>
    <property type="match status" value="1"/>
</dbReference>
<feature type="compositionally biased region" description="Low complexity" evidence="2">
    <location>
        <begin position="235"/>
        <end position="254"/>
    </location>
</feature>
<evidence type="ECO:0000256" key="1">
    <source>
        <dbReference type="ARBA" id="ARBA00010201"/>
    </source>
</evidence>
<evidence type="ECO:0000313" key="5">
    <source>
        <dbReference type="Proteomes" id="UP000660262"/>
    </source>
</evidence>
<dbReference type="OrthoDB" id="424586at2759"/>
<accession>A0A830HLY3</accession>
<dbReference type="PANTHER" id="PTHR31423:SF3">
    <property type="entry name" value="PROLYL-TRNA SYNTHETASE ASSOCIATED DOMAIN-CONTAINING PROTEIN 1-RELATED"/>
    <property type="match status" value="1"/>
</dbReference>
<sequence>MDGASTVSYLLSSLSLSDTEVAFVSHAPVMTCEEASSVYNALTPPLSPPFCKNLFVKDKKGGLYLFICEDNTKVELAKIGARFGMGKGLRLADDSILLAALSVKPGGVTPLALQATQVPIRVIIDEKLRNAQRLHFHPQSGNDATVSLSAEDLVAFLKHVGREPTFVDLELKVAVSKDAPPDLAHLVAEKGAAEAALEAAGLTSAGGGGDGGAGDKGSAASAPAPSKAKAKAKAKGAAPAATTPTTNTSPSDPKTLTKRVLALVDNLKGEERERELELTLTLALADAYSNGLVSVCPKPNLRCL</sequence>
<dbReference type="Proteomes" id="UP000660262">
    <property type="component" value="Unassembled WGS sequence"/>
</dbReference>
<dbReference type="PANTHER" id="PTHR31423">
    <property type="entry name" value="YBAK DOMAIN-CONTAINING PROTEIN"/>
    <property type="match status" value="1"/>
</dbReference>
<organism evidence="4 5">
    <name type="scientific">Pycnococcus provasolii</name>
    <dbReference type="NCBI Taxonomy" id="41880"/>
    <lineage>
        <taxon>Eukaryota</taxon>
        <taxon>Viridiplantae</taxon>
        <taxon>Chlorophyta</taxon>
        <taxon>Pseudoscourfieldiophyceae</taxon>
        <taxon>Pseudoscourfieldiales</taxon>
        <taxon>Pycnococcaceae</taxon>
        <taxon>Pycnococcus</taxon>
    </lineage>
</organism>
<gene>
    <name evidence="4" type="ORF">PPROV_000636700</name>
</gene>
<feature type="domain" description="YbaK/aminoacyl-tRNA synthetase-associated" evidence="3">
    <location>
        <begin position="26"/>
        <end position="155"/>
    </location>
</feature>
<dbReference type="SUPFAM" id="SSF55826">
    <property type="entry name" value="YbaK/ProRS associated domain"/>
    <property type="match status" value="1"/>
</dbReference>
<dbReference type="InterPro" id="IPR036754">
    <property type="entry name" value="YbaK/aa-tRNA-synt-asso_dom_sf"/>
</dbReference>